<organism evidence="1 2">
    <name type="scientific">Oculimacula yallundae</name>
    <dbReference type="NCBI Taxonomy" id="86028"/>
    <lineage>
        <taxon>Eukaryota</taxon>
        <taxon>Fungi</taxon>
        <taxon>Dikarya</taxon>
        <taxon>Ascomycota</taxon>
        <taxon>Pezizomycotina</taxon>
        <taxon>Leotiomycetes</taxon>
        <taxon>Helotiales</taxon>
        <taxon>Ploettnerulaceae</taxon>
        <taxon>Oculimacula</taxon>
    </lineage>
</organism>
<reference evidence="1 2" key="1">
    <citation type="journal article" date="2024" name="Commun. Biol.">
        <title>Comparative genomic analysis of thermophilic fungi reveals convergent evolutionary adaptations and gene losses.</title>
        <authorList>
            <person name="Steindorff A.S."/>
            <person name="Aguilar-Pontes M.V."/>
            <person name="Robinson A.J."/>
            <person name="Andreopoulos B."/>
            <person name="LaButti K."/>
            <person name="Kuo A."/>
            <person name="Mondo S."/>
            <person name="Riley R."/>
            <person name="Otillar R."/>
            <person name="Haridas S."/>
            <person name="Lipzen A."/>
            <person name="Grimwood J."/>
            <person name="Schmutz J."/>
            <person name="Clum A."/>
            <person name="Reid I.D."/>
            <person name="Moisan M.C."/>
            <person name="Butler G."/>
            <person name="Nguyen T.T.M."/>
            <person name="Dewar K."/>
            <person name="Conant G."/>
            <person name="Drula E."/>
            <person name="Henrissat B."/>
            <person name="Hansel C."/>
            <person name="Singer S."/>
            <person name="Hutchinson M.I."/>
            <person name="de Vries R.P."/>
            <person name="Natvig D.O."/>
            <person name="Powell A.J."/>
            <person name="Tsang A."/>
            <person name="Grigoriev I.V."/>
        </authorList>
    </citation>
    <scope>NUCLEOTIDE SEQUENCE [LARGE SCALE GENOMIC DNA]</scope>
    <source>
        <strain evidence="1 2">CBS 494.80</strain>
    </source>
</reference>
<proteinExistence type="predicted"/>
<dbReference type="Gene3D" id="2.60.20.10">
    <property type="entry name" value="Crystallins"/>
    <property type="match status" value="1"/>
</dbReference>
<comment type="caution">
    <text evidence="1">The sequence shown here is derived from an EMBL/GenBank/DDBJ whole genome shotgun (WGS) entry which is preliminary data.</text>
</comment>
<keyword evidence="2" id="KW-1185">Reference proteome</keyword>
<protein>
    <submittedName>
        <fullName evidence="1">Uncharacterized protein</fullName>
    </submittedName>
</protein>
<dbReference type="Proteomes" id="UP001595075">
    <property type="component" value="Unassembled WGS sequence"/>
</dbReference>
<gene>
    <name evidence="1" type="ORF">VTL71DRAFT_8328</name>
</gene>
<evidence type="ECO:0000313" key="2">
    <source>
        <dbReference type="Proteomes" id="UP001595075"/>
    </source>
</evidence>
<sequence length="128" mass="14033">MAAVALGSPLGRRDDPNVLLCNEKNFAGYCANLRVPSGVCVTLTEDLNDRVSSLRPAPGNTCIFFVAPDCSVNEPWVHWDVLSLPDLSVTPVHGPDGSTHDFENQLSSLECWTDDFKVEADNLKRVFN</sequence>
<name>A0ABR4CXC7_9HELO</name>
<accession>A0ABR4CXC7</accession>
<evidence type="ECO:0000313" key="1">
    <source>
        <dbReference type="EMBL" id="KAL2074550.1"/>
    </source>
</evidence>
<dbReference type="EMBL" id="JAZHXI010000002">
    <property type="protein sequence ID" value="KAL2074550.1"/>
    <property type="molecule type" value="Genomic_DNA"/>
</dbReference>